<keyword evidence="1" id="KW-0560">Oxidoreductase</keyword>
<organism evidence="2 3">
    <name type="scientific">Paraconiothyrium brasiliense</name>
    <dbReference type="NCBI Taxonomy" id="300254"/>
    <lineage>
        <taxon>Eukaryota</taxon>
        <taxon>Fungi</taxon>
        <taxon>Dikarya</taxon>
        <taxon>Ascomycota</taxon>
        <taxon>Pezizomycotina</taxon>
        <taxon>Dothideomycetes</taxon>
        <taxon>Pleosporomycetidae</taxon>
        <taxon>Pleosporales</taxon>
        <taxon>Massarineae</taxon>
        <taxon>Didymosphaeriaceae</taxon>
        <taxon>Paraconiothyrium</taxon>
    </lineage>
</organism>
<accession>A0ABR3RWP8</accession>
<dbReference type="PRINTS" id="PR00081">
    <property type="entry name" value="GDHRDH"/>
</dbReference>
<evidence type="ECO:0000313" key="2">
    <source>
        <dbReference type="EMBL" id="KAL1608504.1"/>
    </source>
</evidence>
<protein>
    <submittedName>
        <fullName evidence="2">Uncharacterized protein</fullName>
    </submittedName>
</protein>
<name>A0ABR3RWP8_9PLEO</name>
<keyword evidence="3" id="KW-1185">Reference proteome</keyword>
<dbReference type="InterPro" id="IPR002347">
    <property type="entry name" value="SDR_fam"/>
</dbReference>
<dbReference type="InterPro" id="IPR036291">
    <property type="entry name" value="NAD(P)-bd_dom_sf"/>
</dbReference>
<gene>
    <name evidence="2" type="ORF">SLS60_003446</name>
</gene>
<dbReference type="PANTHER" id="PTHR43157:SF31">
    <property type="entry name" value="PHOSPHATIDYLINOSITOL-GLYCAN BIOSYNTHESIS CLASS F PROTEIN"/>
    <property type="match status" value="1"/>
</dbReference>
<dbReference type="SUPFAM" id="SSF51735">
    <property type="entry name" value="NAD(P)-binding Rossmann-fold domains"/>
    <property type="match status" value="1"/>
</dbReference>
<sequence length="327" mass="36453">MGGFIGFVYRQWTIKPKPLPSTLSLSGRTALITGANSGIGFEAARELMSRKISRLIIAVRDVSKGEAAKKELSSSSQGGDTCEIEVWPLDHESYESIAEFGKRTARLDRLDYALLNAGVKMMSYKKSPLGHETNVQINHLGTSAVSLAVLPTLKRTAQKHNTPSRLTIVSSEGHFWIPFKERSAEKILARMDEEETFGTQQQRYYTSKLLNVLWTRELASKIDKEEVVVNTVNPGFCYSGLHRHSASIINVFLWLFAWTAEQGGRCLSDALVKHEDSHGQYLSDQQQTPPSSFVLSPDGEKTQTKIWDETVALLKEEATGLDTFVVM</sequence>
<dbReference type="Proteomes" id="UP001521785">
    <property type="component" value="Unassembled WGS sequence"/>
</dbReference>
<proteinExistence type="predicted"/>
<evidence type="ECO:0000313" key="3">
    <source>
        <dbReference type="Proteomes" id="UP001521785"/>
    </source>
</evidence>
<dbReference type="Pfam" id="PF00106">
    <property type="entry name" value="adh_short"/>
    <property type="match status" value="1"/>
</dbReference>
<comment type="caution">
    <text evidence="2">The sequence shown here is derived from an EMBL/GenBank/DDBJ whole genome shotgun (WGS) entry which is preliminary data.</text>
</comment>
<dbReference type="EMBL" id="JAKJXO020000003">
    <property type="protein sequence ID" value="KAL1608504.1"/>
    <property type="molecule type" value="Genomic_DNA"/>
</dbReference>
<evidence type="ECO:0000256" key="1">
    <source>
        <dbReference type="ARBA" id="ARBA00023002"/>
    </source>
</evidence>
<dbReference type="Gene3D" id="3.40.50.720">
    <property type="entry name" value="NAD(P)-binding Rossmann-like Domain"/>
    <property type="match status" value="1"/>
</dbReference>
<reference evidence="2 3" key="1">
    <citation type="submission" date="2024-02" db="EMBL/GenBank/DDBJ databases">
        <title>De novo assembly and annotation of 12 fungi associated with fruit tree decline syndrome in Ontario, Canada.</title>
        <authorList>
            <person name="Sulman M."/>
            <person name="Ellouze W."/>
            <person name="Ilyukhin E."/>
        </authorList>
    </citation>
    <scope>NUCLEOTIDE SEQUENCE [LARGE SCALE GENOMIC DNA]</scope>
    <source>
        <strain evidence="2 3">M42-189</strain>
    </source>
</reference>
<dbReference type="PANTHER" id="PTHR43157">
    <property type="entry name" value="PHOSPHATIDYLINOSITOL-GLYCAN BIOSYNTHESIS CLASS F PROTEIN-RELATED"/>
    <property type="match status" value="1"/>
</dbReference>